<evidence type="ECO:0000256" key="3">
    <source>
        <dbReference type="SAM" id="MobiDB-lite"/>
    </source>
</evidence>
<organism evidence="5 6">
    <name type="scientific">Streptomyces cacaoi</name>
    <dbReference type="NCBI Taxonomy" id="1898"/>
    <lineage>
        <taxon>Bacteria</taxon>
        <taxon>Bacillati</taxon>
        <taxon>Actinomycetota</taxon>
        <taxon>Actinomycetes</taxon>
        <taxon>Kitasatosporales</taxon>
        <taxon>Streptomycetaceae</taxon>
        <taxon>Streptomyces</taxon>
    </lineage>
</organism>
<proteinExistence type="predicted"/>
<accession>A0A4Y3R5M6</accession>
<dbReference type="InterPro" id="IPR029016">
    <property type="entry name" value="GAF-like_dom_sf"/>
</dbReference>
<dbReference type="GO" id="GO:0003723">
    <property type="term" value="F:RNA binding"/>
    <property type="evidence" value="ECO:0007669"/>
    <property type="project" value="InterPro"/>
</dbReference>
<sequence>MPPPMATGSPADDGAQIEPDGRPPGEAPLARSLARLAEQAARSGPHCCGALATLSMPSGSGGLDDAGDPALGVTHPDLTPLVTVQFESGEGPIPAALATGRPVSCPDLLRDRRWDGYRAHALDAGLRSTTTLPYRRAGVVLTLTVCSFRPHGTAENPENSPADPGNPGTASYTDLLGDLAASVLVRDLRYRAALDEVEQLDTALRSRPVVDRACGIIMAVTGCGPDQAFAVLRRVSQRANRKLHDVAEGVVRTRGRGVERELRQLGQMP</sequence>
<feature type="region of interest" description="Disordered" evidence="3">
    <location>
        <begin position="1"/>
        <end position="28"/>
    </location>
</feature>
<dbReference type="SUPFAM" id="SSF52172">
    <property type="entry name" value="CheY-like"/>
    <property type="match status" value="1"/>
</dbReference>
<name>A0A4Y3R5M6_STRCI</name>
<evidence type="ECO:0000256" key="1">
    <source>
        <dbReference type="ARBA" id="ARBA00023015"/>
    </source>
</evidence>
<dbReference type="SMART" id="SM01012">
    <property type="entry name" value="ANTAR"/>
    <property type="match status" value="1"/>
</dbReference>
<keyword evidence="1" id="KW-0805">Transcription regulation</keyword>
<keyword evidence="2" id="KW-0804">Transcription</keyword>
<comment type="caution">
    <text evidence="5">The sequence shown here is derived from an EMBL/GenBank/DDBJ whole genome shotgun (WGS) entry which is preliminary data.</text>
</comment>
<feature type="domain" description="ANTAR" evidence="4">
    <location>
        <begin position="190"/>
        <end position="251"/>
    </location>
</feature>
<dbReference type="RefSeq" id="WP_230988915.1">
    <property type="nucleotide sequence ID" value="NZ_BJMM01000034.1"/>
</dbReference>
<dbReference type="Gene3D" id="3.30.450.40">
    <property type="match status" value="1"/>
</dbReference>
<dbReference type="Pfam" id="PF03861">
    <property type="entry name" value="ANTAR"/>
    <property type="match status" value="1"/>
</dbReference>
<feature type="region of interest" description="Disordered" evidence="3">
    <location>
        <begin position="150"/>
        <end position="171"/>
    </location>
</feature>
<evidence type="ECO:0000313" key="5">
    <source>
        <dbReference type="EMBL" id="GEB52639.1"/>
    </source>
</evidence>
<evidence type="ECO:0000256" key="2">
    <source>
        <dbReference type="ARBA" id="ARBA00023163"/>
    </source>
</evidence>
<keyword evidence="6" id="KW-1185">Reference proteome</keyword>
<evidence type="ECO:0000259" key="4">
    <source>
        <dbReference type="PROSITE" id="PS50921"/>
    </source>
</evidence>
<dbReference type="Gene3D" id="1.10.10.10">
    <property type="entry name" value="Winged helix-like DNA-binding domain superfamily/Winged helix DNA-binding domain"/>
    <property type="match status" value="1"/>
</dbReference>
<dbReference type="InterPro" id="IPR011006">
    <property type="entry name" value="CheY-like_superfamily"/>
</dbReference>
<dbReference type="EMBL" id="BJMM01000034">
    <property type="protein sequence ID" value="GEB52639.1"/>
    <property type="molecule type" value="Genomic_DNA"/>
</dbReference>
<evidence type="ECO:0000313" key="6">
    <source>
        <dbReference type="Proteomes" id="UP000319210"/>
    </source>
</evidence>
<reference evidence="5 6" key="1">
    <citation type="submission" date="2019-06" db="EMBL/GenBank/DDBJ databases">
        <title>Whole genome shotgun sequence of Streptomyces cacaoi subsp. cacaoi NBRC 12748.</title>
        <authorList>
            <person name="Hosoyama A."/>
            <person name="Uohara A."/>
            <person name="Ohji S."/>
            <person name="Ichikawa N."/>
        </authorList>
    </citation>
    <scope>NUCLEOTIDE SEQUENCE [LARGE SCALE GENOMIC DNA]</scope>
    <source>
        <strain evidence="5 6">NBRC 12748</strain>
    </source>
</reference>
<protein>
    <recommendedName>
        <fullName evidence="4">ANTAR domain-containing protein</fullName>
    </recommendedName>
</protein>
<dbReference type="InterPro" id="IPR036388">
    <property type="entry name" value="WH-like_DNA-bd_sf"/>
</dbReference>
<dbReference type="Proteomes" id="UP000319210">
    <property type="component" value="Unassembled WGS sequence"/>
</dbReference>
<dbReference type="PROSITE" id="PS50921">
    <property type="entry name" value="ANTAR"/>
    <property type="match status" value="1"/>
</dbReference>
<gene>
    <name evidence="5" type="ORF">SCA03_51900</name>
</gene>
<dbReference type="AlphaFoldDB" id="A0A4Y3R5M6"/>
<dbReference type="InterPro" id="IPR005561">
    <property type="entry name" value="ANTAR"/>
</dbReference>